<proteinExistence type="inferred from homology"/>
<dbReference type="InterPro" id="IPR041677">
    <property type="entry name" value="DNA2/NAM7_AAA_11"/>
</dbReference>
<dbReference type="CDD" id="cd18808">
    <property type="entry name" value="SF1_C_Upf1"/>
    <property type="match status" value="1"/>
</dbReference>
<evidence type="ECO:0000256" key="4">
    <source>
        <dbReference type="ARBA" id="ARBA00022806"/>
    </source>
</evidence>
<keyword evidence="3" id="KW-0378">Hydrolase</keyword>
<dbReference type="Pfam" id="PF13086">
    <property type="entry name" value="AAA_11"/>
    <property type="match status" value="2"/>
</dbReference>
<feature type="domain" description="DNA2/NAM7 helicase helicase" evidence="8">
    <location>
        <begin position="250"/>
        <end position="381"/>
    </location>
</feature>
<feature type="domain" description="DUF559" evidence="7">
    <location>
        <begin position="937"/>
        <end position="1004"/>
    </location>
</feature>
<evidence type="ECO:0000259" key="9">
    <source>
        <dbReference type="Pfam" id="PF13087"/>
    </source>
</evidence>
<evidence type="ECO:0000256" key="1">
    <source>
        <dbReference type="ARBA" id="ARBA00007913"/>
    </source>
</evidence>
<dbReference type="Gene3D" id="3.40.960.10">
    <property type="entry name" value="VSR Endonuclease"/>
    <property type="match status" value="1"/>
</dbReference>
<dbReference type="GO" id="GO:0016787">
    <property type="term" value="F:hydrolase activity"/>
    <property type="evidence" value="ECO:0007669"/>
    <property type="project" value="UniProtKB-KW"/>
</dbReference>
<reference evidence="10 11" key="1">
    <citation type="submission" date="2019-09" db="EMBL/GenBank/DDBJ databases">
        <title>NBRP : Genome information of microbial organism related human and environment.</title>
        <authorList>
            <person name="Hattori M."/>
            <person name="Oshima K."/>
            <person name="Inaba H."/>
            <person name="Suda W."/>
            <person name="Sakamoto M."/>
            <person name="Iino T."/>
            <person name="Kitahara M."/>
            <person name="Oshida Y."/>
            <person name="Iida T."/>
            <person name="Kudo T."/>
            <person name="Itoh T."/>
            <person name="Ohkuma M."/>
        </authorList>
    </citation>
    <scope>NUCLEOTIDE SEQUENCE [LARGE SCALE GENOMIC DNA]</scope>
    <source>
        <strain evidence="10 11">Hi-2</strain>
    </source>
</reference>
<dbReference type="RefSeq" id="WP_150001354.1">
    <property type="nucleotide sequence ID" value="NZ_BKCL01000014.1"/>
</dbReference>
<organism evidence="10 11">
    <name type="scientific">Iodidimonas gelatinilytica</name>
    <dbReference type="NCBI Taxonomy" id="1236966"/>
    <lineage>
        <taxon>Bacteria</taxon>
        <taxon>Pseudomonadati</taxon>
        <taxon>Pseudomonadota</taxon>
        <taxon>Alphaproteobacteria</taxon>
        <taxon>Iodidimonadales</taxon>
        <taxon>Iodidimonadaceae</taxon>
        <taxon>Iodidimonas</taxon>
    </lineage>
</organism>
<dbReference type="GO" id="GO:0004386">
    <property type="term" value="F:helicase activity"/>
    <property type="evidence" value="ECO:0007669"/>
    <property type="project" value="UniProtKB-KW"/>
</dbReference>
<dbReference type="InterPro" id="IPR047187">
    <property type="entry name" value="SF1_C_Upf1"/>
</dbReference>
<name>A0A5A7MWE0_9PROT</name>
<dbReference type="InterPro" id="IPR027417">
    <property type="entry name" value="P-loop_NTPase"/>
</dbReference>
<keyword evidence="5" id="KW-0067">ATP-binding</keyword>
<gene>
    <name evidence="10" type="ORF">JCM17844_28560</name>
</gene>
<feature type="domain" description="DNA2/NAM7 helicase helicase" evidence="8">
    <location>
        <begin position="578"/>
        <end position="653"/>
    </location>
</feature>
<feature type="coiled-coil region" evidence="6">
    <location>
        <begin position="355"/>
        <end position="392"/>
    </location>
</feature>
<evidence type="ECO:0000259" key="7">
    <source>
        <dbReference type="Pfam" id="PF04480"/>
    </source>
</evidence>
<evidence type="ECO:0008006" key="12">
    <source>
        <dbReference type="Google" id="ProtNLM"/>
    </source>
</evidence>
<dbReference type="InterPro" id="IPR007569">
    <property type="entry name" value="DUF559"/>
</dbReference>
<comment type="similarity">
    <text evidence="1">Belongs to the DNA2/NAM7 helicase family.</text>
</comment>
<evidence type="ECO:0000256" key="2">
    <source>
        <dbReference type="ARBA" id="ARBA00022741"/>
    </source>
</evidence>
<keyword evidence="6" id="KW-0175">Coiled coil</keyword>
<dbReference type="PANTHER" id="PTHR43788:SF8">
    <property type="entry name" value="DNA-BINDING PROTEIN SMUBP-2"/>
    <property type="match status" value="1"/>
</dbReference>
<dbReference type="Gene3D" id="3.40.50.300">
    <property type="entry name" value="P-loop containing nucleotide triphosphate hydrolases"/>
    <property type="match status" value="3"/>
</dbReference>
<evidence type="ECO:0000259" key="8">
    <source>
        <dbReference type="Pfam" id="PF13086"/>
    </source>
</evidence>
<dbReference type="PANTHER" id="PTHR43788">
    <property type="entry name" value="DNA2/NAM7 HELICASE FAMILY MEMBER"/>
    <property type="match status" value="1"/>
</dbReference>
<dbReference type="Pfam" id="PF04480">
    <property type="entry name" value="DUF559"/>
    <property type="match status" value="1"/>
</dbReference>
<protein>
    <recommendedName>
        <fullName evidence="12">DUF559 domain-containing protein</fullName>
    </recommendedName>
</protein>
<evidence type="ECO:0000256" key="5">
    <source>
        <dbReference type="ARBA" id="ARBA00022840"/>
    </source>
</evidence>
<dbReference type="Pfam" id="PF13087">
    <property type="entry name" value="AAA_12"/>
    <property type="match status" value="1"/>
</dbReference>
<feature type="domain" description="DNA2/NAM7 helicase-like C-terminal" evidence="9">
    <location>
        <begin position="700"/>
        <end position="875"/>
    </location>
</feature>
<keyword evidence="2" id="KW-0547">Nucleotide-binding</keyword>
<evidence type="ECO:0000256" key="3">
    <source>
        <dbReference type="ARBA" id="ARBA00022801"/>
    </source>
</evidence>
<keyword evidence="4" id="KW-0347">Helicase</keyword>
<dbReference type="InterPro" id="IPR041679">
    <property type="entry name" value="DNA2/NAM7-like_C"/>
</dbReference>
<evidence type="ECO:0000313" key="11">
    <source>
        <dbReference type="Proteomes" id="UP000322084"/>
    </source>
</evidence>
<dbReference type="GO" id="GO:0005524">
    <property type="term" value="F:ATP binding"/>
    <property type="evidence" value="ECO:0007669"/>
    <property type="project" value="UniProtKB-KW"/>
</dbReference>
<comment type="caution">
    <text evidence="10">The sequence shown here is derived from an EMBL/GenBank/DDBJ whole genome shotgun (WGS) entry which is preliminary data.</text>
</comment>
<evidence type="ECO:0000256" key="6">
    <source>
        <dbReference type="SAM" id="Coils"/>
    </source>
</evidence>
<dbReference type="SUPFAM" id="SSF52540">
    <property type="entry name" value="P-loop containing nucleoside triphosphate hydrolases"/>
    <property type="match status" value="1"/>
</dbReference>
<dbReference type="EMBL" id="BKCL01000014">
    <property type="protein sequence ID" value="GEQ99219.1"/>
    <property type="molecule type" value="Genomic_DNA"/>
</dbReference>
<dbReference type="InterPro" id="IPR050534">
    <property type="entry name" value="Coronavir_polyprotein_1ab"/>
</dbReference>
<dbReference type="Proteomes" id="UP000322084">
    <property type="component" value="Unassembled WGS sequence"/>
</dbReference>
<sequence>MDLGDFPRLAEFLVRCIDEESLGGLRLRRNQAGAKFIAPWRCEEPLFGPNVAEVVVPSGDSAVDQFLEDTTRLHYGYPLRLYEDGYISPLFFIEVDVRRREDGGEAAYSLHPVLKSLGINRLLLEEAGLSREEVDLLARELTGDFGAFDAQFEAAAAALDIPDSLLADNMLDPMPQRTNGRQWSKTPILFVCDVSGVKYRLRYELSRFVDQSKFLQPKIPDTALGAVLDPMLNSLLEPKPRPPRFEVSAMNRQQSDAVDRALSASLTVITGPPGTGKSQVVVNILANCIASGESVLLASNNNKPLDEVRRRVAELMDGAGDFTFRLGNQQAFQETRTDMTGKLGHLVAADGQSQIPDLLRQLEALSLERDGLQRELDANRSAQADIERALANEKQITSTLPPIWVEHLGQEELGPVDTTKLRRIVGKLRRWTGKEPAGLLFAILKLLMGARLLEGIEANLRDLYGALPIAIQNHAFPGEGRSSAESLGIAALWLEQHCNWVRSHVLRREAEARLEALRTAETIFPELDDVNNRRVAAGKALFRAAWSDRLSSKAGSLKDAADRYFDHVDRWLKGGGKNKAFFDGYRQSAQSVLDGLPIWITTNLSVGAAVPFEPGLFDCVVIDEASQCDFASVLPLLFRAKRAVFVGDPKQLRHIPGVTSDQETYVADKSDASDLLVNFSPITRSAYDIAASSAVARGDDELLLSQHYRCHPDIIGFSNMAFYADRLVARTAAATSVDGLQAGMTWQHVDGTLLRTAKSAANETEAQAVVSLIQSVLDRLRNATTTIGVVTPFRLQADLIVNMLSAQSWWSSYEKRVTVGTAHAFQGSECDVMIFSPVVTKGMKESLVRFAAHSDELLNVAVTRARAALSVVGDAGSCLAAGGALKDLADYARKLSDRKAGRPTPRSEAEAAFARILDKLGFECCEEVPLYRHKDQAPYRLDFVYVSPSGNRYDLEVDGATHCENDRFQEDEIRDRIAEAAGYTVIRIPAVDVLKTPNAVAERLRHLT</sequence>
<evidence type="ECO:0000313" key="10">
    <source>
        <dbReference type="EMBL" id="GEQ99219.1"/>
    </source>
</evidence>
<accession>A0A5A7MWE0</accession>
<dbReference type="AlphaFoldDB" id="A0A5A7MWE0"/>